<gene>
    <name evidence="1" type="ORF">S03H2_40162</name>
</gene>
<reference evidence="1" key="1">
    <citation type="journal article" date="2014" name="Front. Microbiol.">
        <title>High frequency of phylogenetically diverse reductive dehalogenase-homologous genes in deep subseafloor sedimentary metagenomes.</title>
        <authorList>
            <person name="Kawai M."/>
            <person name="Futagami T."/>
            <person name="Toyoda A."/>
            <person name="Takaki Y."/>
            <person name="Nishi S."/>
            <person name="Hori S."/>
            <person name="Arai W."/>
            <person name="Tsubouchi T."/>
            <person name="Morono Y."/>
            <person name="Uchiyama I."/>
            <person name="Ito T."/>
            <person name="Fujiyama A."/>
            <person name="Inagaki F."/>
            <person name="Takami H."/>
        </authorList>
    </citation>
    <scope>NUCLEOTIDE SEQUENCE</scope>
    <source>
        <strain evidence="1">Expedition CK06-06</strain>
    </source>
</reference>
<proteinExistence type="predicted"/>
<dbReference type="EMBL" id="BARU01024882">
    <property type="protein sequence ID" value="GAH54410.1"/>
    <property type="molecule type" value="Genomic_DNA"/>
</dbReference>
<organism evidence="1">
    <name type="scientific">marine sediment metagenome</name>
    <dbReference type="NCBI Taxonomy" id="412755"/>
    <lineage>
        <taxon>unclassified sequences</taxon>
        <taxon>metagenomes</taxon>
        <taxon>ecological metagenomes</taxon>
    </lineage>
</organism>
<feature type="non-terminal residue" evidence="1">
    <location>
        <position position="1"/>
    </location>
</feature>
<comment type="caution">
    <text evidence="1">The sequence shown here is derived from an EMBL/GenBank/DDBJ whole genome shotgun (WGS) entry which is preliminary data.</text>
</comment>
<sequence length="32" mass="3430">SYILPILSINLKGEIGSPKVVIYPGGKLFNAQ</sequence>
<protein>
    <submittedName>
        <fullName evidence="1">Uncharacterized protein</fullName>
    </submittedName>
</protein>
<accession>X1HBG2</accession>
<name>X1HBG2_9ZZZZ</name>
<dbReference type="AlphaFoldDB" id="X1HBG2"/>
<evidence type="ECO:0000313" key="1">
    <source>
        <dbReference type="EMBL" id="GAH54410.1"/>
    </source>
</evidence>